<evidence type="ECO:0000259" key="6">
    <source>
        <dbReference type="PROSITE" id="PS50192"/>
    </source>
</evidence>
<dbReference type="SMART" id="SM00283">
    <property type="entry name" value="MA"/>
    <property type="match status" value="1"/>
</dbReference>
<dbReference type="SMART" id="SM00086">
    <property type="entry name" value="PAC"/>
    <property type="match status" value="2"/>
</dbReference>
<dbReference type="InterPro" id="IPR001610">
    <property type="entry name" value="PAC"/>
</dbReference>
<comment type="caution">
    <text evidence="7">The sequence shown here is derived from an EMBL/GenBank/DDBJ whole genome shotgun (WGS) entry which is preliminary data.</text>
</comment>
<dbReference type="GO" id="GO:0006935">
    <property type="term" value="P:chemotaxis"/>
    <property type="evidence" value="ECO:0007669"/>
    <property type="project" value="InterPro"/>
</dbReference>
<reference evidence="7" key="1">
    <citation type="submission" date="2020-12" db="EMBL/GenBank/DDBJ databases">
        <title>Oil enriched cultivation method for isolating marine PHA-producing bacteria.</title>
        <authorList>
            <person name="Zheng W."/>
            <person name="Yu S."/>
            <person name="Huang Y."/>
        </authorList>
    </citation>
    <scope>NUCLEOTIDE SEQUENCE</scope>
    <source>
        <strain evidence="7">SY-2-12</strain>
    </source>
</reference>
<dbReference type="InterPro" id="IPR004090">
    <property type="entry name" value="Chemotax_Me-accpt_rcpt"/>
</dbReference>
<dbReference type="GO" id="GO:0016020">
    <property type="term" value="C:membrane"/>
    <property type="evidence" value="ECO:0007669"/>
    <property type="project" value="InterPro"/>
</dbReference>
<evidence type="ECO:0000259" key="3">
    <source>
        <dbReference type="PROSITE" id="PS50111"/>
    </source>
</evidence>
<dbReference type="PROSITE" id="PS50113">
    <property type="entry name" value="PAC"/>
    <property type="match status" value="2"/>
</dbReference>
<dbReference type="SMART" id="SM00091">
    <property type="entry name" value="PAS"/>
    <property type="match status" value="2"/>
</dbReference>
<dbReference type="Pfam" id="PF00015">
    <property type="entry name" value="MCPsignal"/>
    <property type="match status" value="1"/>
</dbReference>
<dbReference type="InterPro" id="IPR000727">
    <property type="entry name" value="T_SNARE_dom"/>
</dbReference>
<protein>
    <submittedName>
        <fullName evidence="7">PAS domain-containing methyl-accepting chemotaxis protein</fullName>
    </submittedName>
</protein>
<evidence type="ECO:0000313" key="7">
    <source>
        <dbReference type="EMBL" id="MBN9669629.1"/>
    </source>
</evidence>
<dbReference type="GO" id="GO:0004888">
    <property type="term" value="F:transmembrane signaling receptor activity"/>
    <property type="evidence" value="ECO:0007669"/>
    <property type="project" value="InterPro"/>
</dbReference>
<dbReference type="InterPro" id="IPR000700">
    <property type="entry name" value="PAS-assoc_C"/>
</dbReference>
<proteinExistence type="inferred from homology"/>
<feature type="domain" description="PAC" evidence="5">
    <location>
        <begin position="203"/>
        <end position="255"/>
    </location>
</feature>
<dbReference type="InterPro" id="IPR013656">
    <property type="entry name" value="PAS_4"/>
</dbReference>
<feature type="domain" description="Methyl-accepting transducer" evidence="3">
    <location>
        <begin position="256"/>
        <end position="485"/>
    </location>
</feature>
<dbReference type="InterPro" id="IPR000014">
    <property type="entry name" value="PAS"/>
</dbReference>
<dbReference type="PANTHER" id="PTHR24422">
    <property type="entry name" value="CHEMOTAXIS PROTEIN METHYLTRANSFERASE"/>
    <property type="match status" value="1"/>
</dbReference>
<gene>
    <name evidence="7" type="ORF">JF539_04720</name>
</gene>
<feature type="domain" description="PAS" evidence="4">
    <location>
        <begin position="5"/>
        <end position="52"/>
    </location>
</feature>
<comment type="similarity">
    <text evidence="1">Belongs to the methyl-accepting chemotaxis (MCP) protein family.</text>
</comment>
<name>A0A939J3G0_9HYPH</name>
<evidence type="ECO:0000259" key="4">
    <source>
        <dbReference type="PROSITE" id="PS50112"/>
    </source>
</evidence>
<dbReference type="PRINTS" id="PR00260">
    <property type="entry name" value="CHEMTRNSDUCR"/>
</dbReference>
<accession>A0A939J3G0</accession>
<feature type="domain" description="PAC" evidence="5">
    <location>
        <begin position="81"/>
        <end position="133"/>
    </location>
</feature>
<dbReference type="Proteomes" id="UP000664096">
    <property type="component" value="Unassembled WGS sequence"/>
</dbReference>
<dbReference type="CDD" id="cd00130">
    <property type="entry name" value="PAS"/>
    <property type="match status" value="2"/>
</dbReference>
<dbReference type="InterPro" id="IPR035965">
    <property type="entry name" value="PAS-like_dom_sf"/>
</dbReference>
<evidence type="ECO:0000256" key="2">
    <source>
        <dbReference type="PROSITE-ProRule" id="PRU00284"/>
    </source>
</evidence>
<dbReference type="Pfam" id="PF08448">
    <property type="entry name" value="PAS_4"/>
    <property type="match status" value="2"/>
</dbReference>
<dbReference type="SUPFAM" id="SSF55785">
    <property type="entry name" value="PYP-like sensor domain (PAS domain)"/>
    <property type="match status" value="2"/>
</dbReference>
<dbReference type="PROSITE" id="PS50192">
    <property type="entry name" value="T_SNARE"/>
    <property type="match status" value="1"/>
</dbReference>
<dbReference type="Gene3D" id="3.30.450.20">
    <property type="entry name" value="PAS domain"/>
    <property type="match status" value="2"/>
</dbReference>
<dbReference type="GO" id="GO:0007165">
    <property type="term" value="P:signal transduction"/>
    <property type="evidence" value="ECO:0007669"/>
    <property type="project" value="UniProtKB-KW"/>
</dbReference>
<dbReference type="AlphaFoldDB" id="A0A939J3G0"/>
<dbReference type="SUPFAM" id="SSF58104">
    <property type="entry name" value="Methyl-accepting chemotaxis protein (MCP) signaling domain"/>
    <property type="match status" value="1"/>
</dbReference>
<dbReference type="EMBL" id="JAEKJZ010000001">
    <property type="protein sequence ID" value="MBN9669629.1"/>
    <property type="molecule type" value="Genomic_DNA"/>
</dbReference>
<evidence type="ECO:0000313" key="8">
    <source>
        <dbReference type="Proteomes" id="UP000664096"/>
    </source>
</evidence>
<dbReference type="PROSITE" id="PS50111">
    <property type="entry name" value="CHEMOTAXIS_TRANSDUC_2"/>
    <property type="match status" value="1"/>
</dbReference>
<dbReference type="InterPro" id="IPR050903">
    <property type="entry name" value="Bact_Chemotaxis_MeTrfase"/>
</dbReference>
<keyword evidence="2" id="KW-0807">Transducer</keyword>
<evidence type="ECO:0000256" key="1">
    <source>
        <dbReference type="ARBA" id="ARBA00029447"/>
    </source>
</evidence>
<evidence type="ECO:0000259" key="5">
    <source>
        <dbReference type="PROSITE" id="PS50113"/>
    </source>
</evidence>
<feature type="domain" description="T-SNARE coiled-coil homology" evidence="6">
    <location>
        <begin position="408"/>
        <end position="470"/>
    </location>
</feature>
<dbReference type="InterPro" id="IPR004089">
    <property type="entry name" value="MCPsignal_dom"/>
</dbReference>
<organism evidence="7 8">
    <name type="scientific">Roseibium aggregatum</name>
    <dbReference type="NCBI Taxonomy" id="187304"/>
    <lineage>
        <taxon>Bacteria</taxon>
        <taxon>Pseudomonadati</taxon>
        <taxon>Pseudomonadota</taxon>
        <taxon>Alphaproteobacteria</taxon>
        <taxon>Hyphomicrobiales</taxon>
        <taxon>Stappiaceae</taxon>
        <taxon>Roseibium</taxon>
    </lineage>
</organism>
<dbReference type="Gene3D" id="1.10.287.950">
    <property type="entry name" value="Methyl-accepting chemotaxis protein"/>
    <property type="match status" value="1"/>
</dbReference>
<sequence>MQFLTGSSWKAIVEAFSRSQAMIEFTPDGTILTANQNFLDALGYSLEEIRGRHHSMFVGSDYAQSAEYKTFWRDLANGAFNAAEFQRFGKGGKEIWIQASYNPVLNASGKVIKVVKIASDITARKFEVADMEGQIKAINRAQAVIHFELDGTILDANENFLGAMGYGLDEIKGKHHRMFVDSNFSEGAEYQQFWKDLAAGEFKTGEFKRVAKGGREIWIQASYNPIFDAAGRPFKVVKFATDVTQQVQERHRKADIQKKIDADLSEIASSVASTTDRAAESASASEKTSSSVQTVAAAAEELSASIQEISRQVQTAMEVSRNAIGEAERSSQIMSGLSEDAKTIGSVIELIDGIANQTNLLALNATIEAARAGEAGKGFAVVASEVKSLASQTSKATEEISSQVGSVQSTTESAVEAIQTIMKVINDIADIATGISSAVEEQTAVTQEISSNMQYASQGVEQITTNIQSISATTSQINAATQSVREASQAISA</sequence>
<dbReference type="PROSITE" id="PS50112">
    <property type="entry name" value="PAS"/>
    <property type="match status" value="1"/>
</dbReference>
<dbReference type="NCBIfam" id="TIGR00229">
    <property type="entry name" value="sensory_box"/>
    <property type="match status" value="2"/>
</dbReference>
<dbReference type="PANTHER" id="PTHR24422:SF10">
    <property type="entry name" value="CHEMOTAXIS PROTEIN METHYLTRANSFERASE 2"/>
    <property type="match status" value="1"/>
</dbReference>
<dbReference type="RefSeq" id="WP_207139178.1">
    <property type="nucleotide sequence ID" value="NZ_JAEKJZ010000001.1"/>
</dbReference>